<evidence type="ECO:0000256" key="3">
    <source>
        <dbReference type="ARBA" id="ARBA00007931"/>
    </source>
</evidence>
<name>A0A0A2UXP6_9BACI</name>
<dbReference type="GO" id="GO:0006508">
    <property type="term" value="P:proteolysis"/>
    <property type="evidence" value="ECO:0007669"/>
    <property type="project" value="InterPro"/>
</dbReference>
<evidence type="ECO:0000256" key="6">
    <source>
        <dbReference type="ARBA" id="ARBA00023136"/>
    </source>
</evidence>
<comment type="subcellular location">
    <subcellularLocation>
        <location evidence="2">Membrane</location>
        <topology evidence="2">Multi-pass membrane protein</topology>
    </subcellularLocation>
</comment>
<protein>
    <recommendedName>
        <fullName evidence="8">Peptidase M50 domain-containing protein</fullName>
    </recommendedName>
</protein>
<keyword evidence="5 7" id="KW-1133">Transmembrane helix</keyword>
<evidence type="ECO:0000256" key="1">
    <source>
        <dbReference type="ARBA" id="ARBA00001947"/>
    </source>
</evidence>
<dbReference type="EMBL" id="AVBG01000002">
    <property type="protein sequence ID" value="KGP92704.1"/>
    <property type="molecule type" value="Genomic_DNA"/>
</dbReference>
<dbReference type="RefSeq" id="WP_052114886.1">
    <property type="nucleotide sequence ID" value="NZ_AVBG01000002.1"/>
</dbReference>
<evidence type="ECO:0000256" key="4">
    <source>
        <dbReference type="ARBA" id="ARBA00022692"/>
    </source>
</evidence>
<comment type="caution">
    <text evidence="9">The sequence shown here is derived from an EMBL/GenBank/DDBJ whole genome shotgun (WGS) entry which is preliminary data.</text>
</comment>
<accession>A0A0A2UXP6</accession>
<dbReference type="InterPro" id="IPR008915">
    <property type="entry name" value="Peptidase_M50"/>
</dbReference>
<dbReference type="Pfam" id="PF02163">
    <property type="entry name" value="Peptidase_M50"/>
    <property type="match status" value="1"/>
</dbReference>
<keyword evidence="10" id="KW-1185">Reference proteome</keyword>
<evidence type="ECO:0000259" key="8">
    <source>
        <dbReference type="Pfam" id="PF02163"/>
    </source>
</evidence>
<proteinExistence type="inferred from homology"/>
<keyword evidence="4 7" id="KW-0812">Transmembrane</keyword>
<dbReference type="AlphaFoldDB" id="A0A0A2UXP6"/>
<gene>
    <name evidence="9" type="ORF">N780_15160</name>
</gene>
<dbReference type="OrthoDB" id="849477at2"/>
<feature type="domain" description="Peptidase M50" evidence="8">
    <location>
        <begin position="15"/>
        <end position="104"/>
    </location>
</feature>
<evidence type="ECO:0000256" key="2">
    <source>
        <dbReference type="ARBA" id="ARBA00004141"/>
    </source>
</evidence>
<evidence type="ECO:0000313" key="9">
    <source>
        <dbReference type="EMBL" id="KGP92704.1"/>
    </source>
</evidence>
<comment type="cofactor">
    <cofactor evidence="1">
        <name>Zn(2+)</name>
        <dbReference type="ChEBI" id="CHEBI:29105"/>
    </cofactor>
</comment>
<feature type="transmembrane region" description="Helical" evidence="7">
    <location>
        <begin position="83"/>
        <end position="108"/>
    </location>
</feature>
<sequence length="170" mass="20120">MFGLYDILYLMVSIFIILPIVSMIHEIGHLFFAVLFKAKNQTLDIGCGKPILQIGRLCFRKYYFFYSWCQFERLEKNSRIHYILVYAGPMIFNIMVAIGVNALIYYDLIEGQKFWNLFVYYSIYFVMFDAIPMRYPDGQPSNGLVVFEMLKDGKRATFQKEQWAEEDLNC</sequence>
<organism evidence="9 10">
    <name type="scientific">Pontibacillus chungwhensis BH030062</name>
    <dbReference type="NCBI Taxonomy" id="1385513"/>
    <lineage>
        <taxon>Bacteria</taxon>
        <taxon>Bacillati</taxon>
        <taxon>Bacillota</taxon>
        <taxon>Bacilli</taxon>
        <taxon>Bacillales</taxon>
        <taxon>Bacillaceae</taxon>
        <taxon>Pontibacillus</taxon>
    </lineage>
</organism>
<evidence type="ECO:0000256" key="5">
    <source>
        <dbReference type="ARBA" id="ARBA00022989"/>
    </source>
</evidence>
<reference evidence="9 10" key="1">
    <citation type="submission" date="2013-08" db="EMBL/GenBank/DDBJ databases">
        <title>Genome of Pontibacillus chungwhensis.</title>
        <authorList>
            <person name="Wang Q."/>
            <person name="Wang G."/>
        </authorList>
    </citation>
    <scope>NUCLEOTIDE SEQUENCE [LARGE SCALE GENOMIC DNA]</scope>
    <source>
        <strain evidence="9 10">BH030062</strain>
    </source>
</reference>
<comment type="similarity">
    <text evidence="3">Belongs to the peptidase M50B family.</text>
</comment>
<feature type="transmembrane region" description="Helical" evidence="7">
    <location>
        <begin position="12"/>
        <end position="36"/>
    </location>
</feature>
<dbReference type="Proteomes" id="UP000030153">
    <property type="component" value="Unassembled WGS sequence"/>
</dbReference>
<dbReference type="GO" id="GO:0016020">
    <property type="term" value="C:membrane"/>
    <property type="evidence" value="ECO:0007669"/>
    <property type="project" value="UniProtKB-SubCell"/>
</dbReference>
<keyword evidence="6 7" id="KW-0472">Membrane</keyword>
<evidence type="ECO:0000313" key="10">
    <source>
        <dbReference type="Proteomes" id="UP000030153"/>
    </source>
</evidence>
<dbReference type="eggNOG" id="COG1994">
    <property type="taxonomic scope" value="Bacteria"/>
</dbReference>
<feature type="transmembrane region" description="Helical" evidence="7">
    <location>
        <begin position="114"/>
        <end position="131"/>
    </location>
</feature>
<evidence type="ECO:0000256" key="7">
    <source>
        <dbReference type="SAM" id="Phobius"/>
    </source>
</evidence>